<feature type="compositionally biased region" description="Low complexity" evidence="1">
    <location>
        <begin position="375"/>
        <end position="386"/>
    </location>
</feature>
<feature type="compositionally biased region" description="Pro residues" evidence="1">
    <location>
        <begin position="205"/>
        <end position="219"/>
    </location>
</feature>
<feature type="region of interest" description="Disordered" evidence="1">
    <location>
        <begin position="194"/>
        <end position="386"/>
    </location>
</feature>
<feature type="compositionally biased region" description="Low complexity" evidence="1">
    <location>
        <begin position="122"/>
        <end position="139"/>
    </location>
</feature>
<name>Q8S5P2_ORYSJ</name>
<feature type="region of interest" description="Disordered" evidence="1">
    <location>
        <begin position="1"/>
        <end position="65"/>
    </location>
</feature>
<evidence type="ECO:0000313" key="2">
    <source>
        <dbReference type="EMBL" id="AAM01142.1"/>
    </source>
</evidence>
<evidence type="ECO:0000313" key="3">
    <source>
        <dbReference type="EMBL" id="AAM44894.1"/>
    </source>
</evidence>
<reference evidence="4" key="3">
    <citation type="journal article" date="2005" name="Nature">
        <title>The map-based sequence of the rice genome.</title>
        <authorList>
            <consortium name="International rice genome sequencing project (IRGSP)"/>
            <person name="Matsumoto T."/>
            <person name="Wu J."/>
            <person name="Kanamori H."/>
            <person name="Katayose Y."/>
            <person name="Fujisawa M."/>
            <person name="Namiki N."/>
            <person name="Mizuno H."/>
            <person name="Yamamoto K."/>
            <person name="Antonio B.A."/>
            <person name="Baba T."/>
            <person name="Sakata K."/>
            <person name="Nagamura Y."/>
            <person name="Aoki H."/>
            <person name="Arikawa K."/>
            <person name="Arita K."/>
            <person name="Bito T."/>
            <person name="Chiden Y."/>
            <person name="Fujitsuka N."/>
            <person name="Fukunaka R."/>
            <person name="Hamada M."/>
            <person name="Harada C."/>
            <person name="Hayashi A."/>
            <person name="Hijishita S."/>
            <person name="Honda M."/>
            <person name="Hosokawa S."/>
            <person name="Ichikawa Y."/>
            <person name="Idonuma A."/>
            <person name="Iijima M."/>
            <person name="Ikeda M."/>
            <person name="Ikeno M."/>
            <person name="Ito K."/>
            <person name="Ito S."/>
            <person name="Ito T."/>
            <person name="Ito Y."/>
            <person name="Ito Y."/>
            <person name="Iwabuchi A."/>
            <person name="Kamiya K."/>
            <person name="Karasawa W."/>
            <person name="Kurita K."/>
            <person name="Katagiri S."/>
            <person name="Kikuta A."/>
            <person name="Kobayashi H."/>
            <person name="Kobayashi N."/>
            <person name="Machita K."/>
            <person name="Maehara T."/>
            <person name="Masukawa M."/>
            <person name="Mizubayashi T."/>
            <person name="Mukai Y."/>
            <person name="Nagasaki H."/>
            <person name="Nagata Y."/>
            <person name="Naito S."/>
            <person name="Nakashima M."/>
            <person name="Nakama Y."/>
            <person name="Nakamichi Y."/>
            <person name="Nakamura M."/>
            <person name="Meguro A."/>
            <person name="Negishi M."/>
            <person name="Ohta I."/>
            <person name="Ohta T."/>
            <person name="Okamoto M."/>
            <person name="Ono N."/>
            <person name="Saji S."/>
            <person name="Sakaguchi M."/>
            <person name="Sakai K."/>
            <person name="Shibata M."/>
            <person name="Shimokawa T."/>
            <person name="Song J."/>
            <person name="Takazaki Y."/>
            <person name="Terasawa K."/>
            <person name="Tsugane M."/>
            <person name="Tsuji K."/>
            <person name="Ueda S."/>
            <person name="Waki K."/>
            <person name="Yamagata H."/>
            <person name="Yamamoto M."/>
            <person name="Yamamoto S."/>
            <person name="Yamane H."/>
            <person name="Yoshiki S."/>
            <person name="Yoshihara R."/>
            <person name="Yukawa K."/>
            <person name="Zhong H."/>
            <person name="Yano M."/>
            <person name="Yuan Q."/>
            <person name="Ouyang S."/>
            <person name="Liu J."/>
            <person name="Jones K.M."/>
            <person name="Gansberger K."/>
            <person name="Moffat K."/>
            <person name="Hill J."/>
            <person name="Bera J."/>
            <person name="Fadrosh D."/>
            <person name="Jin S."/>
            <person name="Johri S."/>
            <person name="Kim M."/>
            <person name="Overton L."/>
            <person name="Reardon M."/>
            <person name="Tsitrin T."/>
            <person name="Vuong H."/>
            <person name="Weaver B."/>
            <person name="Ciecko A."/>
            <person name="Tallon L."/>
            <person name="Jackson J."/>
            <person name="Pai G."/>
            <person name="Aken S.V."/>
            <person name="Utterback T."/>
            <person name="Reidmuller S."/>
            <person name="Feldblyum T."/>
            <person name="Hsiao J."/>
            <person name="Zismann V."/>
            <person name="Iobst S."/>
            <person name="de Vazeille A.R."/>
            <person name="Buell C.R."/>
            <person name="Ying K."/>
            <person name="Li Y."/>
            <person name="Lu T."/>
            <person name="Huang Y."/>
            <person name="Zhao Q."/>
            <person name="Feng Q."/>
            <person name="Zhang L."/>
            <person name="Zhu J."/>
            <person name="Weng Q."/>
            <person name="Mu J."/>
            <person name="Lu Y."/>
            <person name="Fan D."/>
            <person name="Liu Y."/>
            <person name="Guan J."/>
            <person name="Zhang Y."/>
            <person name="Yu S."/>
            <person name="Liu X."/>
            <person name="Zhang Y."/>
            <person name="Hong G."/>
            <person name="Han B."/>
            <person name="Choisne N."/>
            <person name="Demange N."/>
            <person name="Orjeda G."/>
            <person name="Samain S."/>
            <person name="Cattolico L."/>
            <person name="Pelletier E."/>
            <person name="Couloux A."/>
            <person name="Segurens B."/>
            <person name="Wincker P."/>
            <person name="D'Hont A."/>
            <person name="Scarpelli C."/>
            <person name="Weissenbach J."/>
            <person name="Salanoubat M."/>
            <person name="Quetier F."/>
            <person name="Yu Y."/>
            <person name="Kim H.R."/>
            <person name="Rambo T."/>
            <person name="Currie J."/>
            <person name="Collura K."/>
            <person name="Luo M."/>
            <person name="Yang T."/>
            <person name="Ammiraju J.S.S."/>
            <person name="Engler F."/>
            <person name="Soderlund C."/>
            <person name="Wing R.A."/>
            <person name="Palmer L.E."/>
            <person name="de la Bastide M."/>
            <person name="Spiegel L."/>
            <person name="Nascimento L."/>
            <person name="Zutavern T."/>
            <person name="O'Shaughnessy A."/>
            <person name="Dike S."/>
            <person name="Dedhia N."/>
            <person name="Preston R."/>
            <person name="Balija V."/>
            <person name="McCombie W.R."/>
            <person name="Chow T."/>
            <person name="Chen H."/>
            <person name="Chung M."/>
            <person name="Chen C."/>
            <person name="Shaw J."/>
            <person name="Wu H."/>
            <person name="Hsiao K."/>
            <person name="Chao Y."/>
            <person name="Chu M."/>
            <person name="Cheng C."/>
            <person name="Hour A."/>
            <person name="Lee P."/>
            <person name="Lin S."/>
            <person name="Lin Y."/>
            <person name="Liou J."/>
            <person name="Liu S."/>
            <person name="Hsing Y."/>
            <person name="Raghuvanshi S."/>
            <person name="Mohanty A."/>
            <person name="Bharti A.K."/>
            <person name="Gaur A."/>
            <person name="Gupta V."/>
            <person name="Kumar D."/>
            <person name="Ravi V."/>
            <person name="Vij S."/>
            <person name="Kapur A."/>
            <person name="Khurana P."/>
            <person name="Khurana P."/>
            <person name="Khurana J.P."/>
            <person name="Tyagi A.K."/>
            <person name="Gaikwad K."/>
            <person name="Singh A."/>
            <person name="Dalal V."/>
            <person name="Srivastava S."/>
            <person name="Dixit A."/>
            <person name="Pal A.K."/>
            <person name="Ghazi I.A."/>
            <person name="Yadav M."/>
            <person name="Pandit A."/>
            <person name="Bhargava A."/>
            <person name="Sureshbabu K."/>
            <person name="Batra K."/>
            <person name="Sharma T.R."/>
            <person name="Mohapatra T."/>
            <person name="Singh N.K."/>
            <person name="Messing J."/>
            <person name="Nelson A.B."/>
            <person name="Fuks G."/>
            <person name="Kavchok S."/>
            <person name="Keizer G."/>
            <person name="Linton E."/>
            <person name="Llaca V."/>
            <person name="Song R."/>
            <person name="Tanyolac B."/>
            <person name="Young S."/>
            <person name="Ho-Il K."/>
            <person name="Hahn J.H."/>
            <person name="Sangsakoo G."/>
            <person name="Vanavichit A."/>
            <person name="de Mattos Luiz.A.T."/>
            <person name="Zimmer P.D."/>
            <person name="Malone G."/>
            <person name="Dellagostin O."/>
            <person name="de Oliveira A.C."/>
            <person name="Bevan M."/>
            <person name="Bancroft I."/>
            <person name="Minx P."/>
            <person name="Cordum H."/>
            <person name="Wilson R."/>
            <person name="Cheng Z."/>
            <person name="Jin W."/>
            <person name="Jiang J."/>
            <person name="Leong S.A."/>
            <person name="Iwama H."/>
            <person name="Gojobori T."/>
            <person name="Itoh T."/>
            <person name="Niimura Y."/>
            <person name="Fujii Y."/>
            <person name="Habara T."/>
            <person name="Sakai H."/>
            <person name="Sato Y."/>
            <person name="Wilson G."/>
            <person name="Kumar K."/>
            <person name="McCouch S."/>
            <person name="Juretic N."/>
            <person name="Hoen D."/>
            <person name="Wright S."/>
            <person name="Bruskiewich R."/>
            <person name="Bureau T."/>
            <person name="Miyao A."/>
            <person name="Hirochika H."/>
            <person name="Nishikawa T."/>
            <person name="Kadowaki K."/>
            <person name="Sugiura M."/>
            <person name="Burr B."/>
            <person name="Sasaki T."/>
        </authorList>
    </citation>
    <scope>NUCLEOTIDE SEQUENCE [LARGE SCALE GENOMIC DNA]</scope>
    <source>
        <strain evidence="4">cv. Nipponbare</strain>
    </source>
</reference>
<dbReference type="Proteomes" id="UP000000763">
    <property type="component" value="Chromosome 10"/>
</dbReference>
<feature type="compositionally biased region" description="Basic and acidic residues" evidence="1">
    <location>
        <begin position="45"/>
        <end position="55"/>
    </location>
</feature>
<feature type="compositionally biased region" description="Polar residues" evidence="1">
    <location>
        <begin position="223"/>
        <end position="232"/>
    </location>
</feature>
<reference evidence="2" key="1">
    <citation type="submission" date="2002-04" db="EMBL/GenBank/DDBJ databases">
        <title>Genomic sequence for Oryza sativa, Nipponbare strain, clone OSJNBb0058B20, from chromosme 10, complete sequence.</title>
        <authorList>
            <person name="McCombie W.R."/>
            <person name="de la Bastide M."/>
            <person name="Spiegel L."/>
            <person name="Preston R."/>
            <person name="Kirchoff K."/>
            <person name="Kuit K."/>
            <person name="Nascimento L."/>
            <person name="Zutavern T."/>
            <person name="Balija V."/>
            <person name="Bell M."/>
            <person name="Baker J."/>
            <person name="Santos L."/>
            <person name="Miller B."/>
            <person name="Katzenberger F."/>
            <person name="Muller S."/>
            <person name="King L."/>
            <person name="Yang C."/>
            <person name="O'Shaughnessy A."/>
            <person name="Palmer L."/>
            <person name="Dedhia N."/>
        </authorList>
    </citation>
    <scope>NUCLEOTIDE SEQUENCE</scope>
</reference>
<dbReference type="EMBL" id="AC122144">
    <property type="protein sequence ID" value="AAM44894.1"/>
    <property type="molecule type" value="Genomic_DNA"/>
</dbReference>
<dbReference type="AlphaFoldDB" id="Q8S5P2"/>
<sequence>MAERGQREGAPAASIWRRESTAAQWRPDGERTAMGSRNPDGQRTAMERGAARGGERGAAGVGGDVNRGRGGVMVEIGGGLALHERERREIRAGEAWAGMGEGAQLRAADYYGGGVDGTARTTANATTSTVRLGTAASGDRSGGGSGGGGEEDDGAKAGNNSKTEYNHRTQQATPTMQMCKGIQGWQWAVPSCAEVNPATGQPDTPADPTPSRPPSPPMPRKGSSYTSDQAVTHSRLWKRGLLTSSKGRGGSGKRAPPVSGTRAPVHRGPGPPRRSTAGPREPTVRIGPSRSGCQGRRGWGTARHKVGWPNDGARRRGHPRRRPATAPAGESGARESSGAARQGGGGNRLPGTTGNGAGTERGARRQRPGRTATDGGSASRGRPGGG</sequence>
<accession>Q8S5P2</accession>
<evidence type="ECO:0000313" key="4">
    <source>
        <dbReference type="Proteomes" id="UP000000763"/>
    </source>
</evidence>
<proteinExistence type="predicted"/>
<reference evidence="3" key="2">
    <citation type="submission" date="2002-05" db="EMBL/GenBank/DDBJ databases">
        <title>Rice Genomic Sequence.</title>
        <authorList>
            <person name="Wing R.A."/>
            <person name="Yu Y."/>
            <person name="Yang T.J."/>
            <person name="Nah G."/>
            <person name="Soderlund C."/>
            <person name="Chen M."/>
            <person name="Kim H.-R."/>
            <person name="Rambo T."/>
            <person name="Saski C."/>
            <person name="Henry D."/>
            <person name="Oates R."/>
            <person name="Simmons J."/>
        </authorList>
    </citation>
    <scope>NUCLEOTIDE SEQUENCE</scope>
</reference>
<organism evidence="2 4">
    <name type="scientific">Oryza sativa subsp. japonica</name>
    <name type="common">Rice</name>
    <dbReference type="NCBI Taxonomy" id="39947"/>
    <lineage>
        <taxon>Eukaryota</taxon>
        <taxon>Viridiplantae</taxon>
        <taxon>Streptophyta</taxon>
        <taxon>Embryophyta</taxon>
        <taxon>Tracheophyta</taxon>
        <taxon>Spermatophyta</taxon>
        <taxon>Magnoliopsida</taxon>
        <taxon>Liliopsida</taxon>
        <taxon>Poales</taxon>
        <taxon>Poaceae</taxon>
        <taxon>BOP clade</taxon>
        <taxon>Oryzoideae</taxon>
        <taxon>Oryzeae</taxon>
        <taxon>Oryzinae</taxon>
        <taxon>Oryza</taxon>
        <taxon>Oryza sativa</taxon>
    </lineage>
</organism>
<evidence type="ECO:0000256" key="1">
    <source>
        <dbReference type="SAM" id="MobiDB-lite"/>
    </source>
</evidence>
<protein>
    <submittedName>
        <fullName evidence="2">Uncharacterized protein</fullName>
    </submittedName>
</protein>
<feature type="compositionally biased region" description="Polar residues" evidence="1">
    <location>
        <begin position="159"/>
        <end position="172"/>
    </location>
</feature>
<feature type="compositionally biased region" description="Gly residues" evidence="1">
    <location>
        <begin position="341"/>
        <end position="359"/>
    </location>
</feature>
<reference evidence="4" key="4">
    <citation type="journal article" date="2008" name="Nucleic Acids Res.">
        <title>The rice annotation project database (RAP-DB): 2008 update.</title>
        <authorList>
            <consortium name="The rice annotation project (RAP)"/>
        </authorList>
    </citation>
    <scope>GENOME REANNOTATION</scope>
    <source>
        <strain evidence="4">cv. Nipponbare</strain>
    </source>
</reference>
<feature type="compositionally biased region" description="Gly residues" evidence="1">
    <location>
        <begin position="56"/>
        <end position="65"/>
    </location>
</feature>
<feature type="region of interest" description="Disordered" evidence="1">
    <location>
        <begin position="122"/>
        <end position="172"/>
    </location>
</feature>
<gene>
    <name evidence="2" type="primary">OSJNBb0058B20.24</name>
    <name evidence="3" type="ORF">OSJNAa0011L09.17</name>
</gene>
<dbReference type="EMBL" id="AC108884">
    <property type="protein sequence ID" value="AAM01142.1"/>
    <property type="molecule type" value="Genomic_DNA"/>
</dbReference>